<organism evidence="1 2">
    <name type="scientific">Halobacillus amylolyticus</name>
    <dbReference type="NCBI Taxonomy" id="2932259"/>
    <lineage>
        <taxon>Bacteria</taxon>
        <taxon>Bacillati</taxon>
        <taxon>Bacillota</taxon>
        <taxon>Bacilli</taxon>
        <taxon>Bacillales</taxon>
        <taxon>Bacillaceae</taxon>
        <taxon>Halobacillus</taxon>
    </lineage>
</organism>
<evidence type="ECO:0000313" key="1">
    <source>
        <dbReference type="EMBL" id="UOR13423.1"/>
    </source>
</evidence>
<sequence length="109" mass="11870">MTQHKLCKGMLLGAIAGGAIMLFDKGTRRYVTTKTRTAGASCKKFAAHPSEAVHSLRMNYESLAHCITKGIDDVLTILNKAEEALHKLSDIEKDVSKQLEAVDDPKKAS</sequence>
<dbReference type="Proteomes" id="UP000830326">
    <property type="component" value="Chromosome"/>
</dbReference>
<proteinExistence type="predicted"/>
<reference evidence="1" key="1">
    <citation type="submission" date="2022-04" db="EMBL/GenBank/DDBJ databases">
        <title>Halobacillus sp. isolated from saltern.</title>
        <authorList>
            <person name="Won M."/>
            <person name="Lee C.-M."/>
            <person name="Woen H.-Y."/>
            <person name="Kwon S.-W."/>
        </authorList>
    </citation>
    <scope>NUCLEOTIDE SEQUENCE</scope>
    <source>
        <strain evidence="1">SSHM10-5</strain>
    </source>
</reference>
<name>A0ABY4HGB6_9BACI</name>
<dbReference type="RefSeq" id="WP_245035062.1">
    <property type="nucleotide sequence ID" value="NZ_CP095075.1"/>
</dbReference>
<keyword evidence="2" id="KW-1185">Reference proteome</keyword>
<accession>A0ABY4HGB6</accession>
<protein>
    <submittedName>
        <fullName evidence="1">YtxH domain-containing protein</fullName>
    </submittedName>
</protein>
<dbReference type="EMBL" id="CP095075">
    <property type="protein sequence ID" value="UOR13423.1"/>
    <property type="molecule type" value="Genomic_DNA"/>
</dbReference>
<gene>
    <name evidence="1" type="ORF">MUO15_08195</name>
</gene>
<evidence type="ECO:0000313" key="2">
    <source>
        <dbReference type="Proteomes" id="UP000830326"/>
    </source>
</evidence>